<dbReference type="OrthoDB" id="980086at2"/>
<comment type="caution">
    <text evidence="2">The sequence shown here is derived from an EMBL/GenBank/DDBJ whole genome shotgun (WGS) entry which is preliminary data.</text>
</comment>
<sequence length="587" mass="67543">MIDQVTFLNENWIWQIGIGGIILWFVFIWKEWPQVGKPRFWIKIAIALLAIISLAIIALKPATSTANTTTAKMVLLTEGYDKEQLDSLTRIHKKLKSYKYQANHPIFEGAGTLDSVFVLGYGVKPYDLWQLDNYNVNYLGRRTPSGIIRFTYDYKNTVGKQQVFRGLYANPQKGNRLILEGPGGAGLDSVSLRYAEQQKFEFTTNLNVTGDYLFSLIEKDSLGKILSTDPIPLIVEHSTPLKIVVVNGFPTFETKYLKNYLAEMGHQVLVRSQITKGRYKFEYFNMERMPMGAFSKKNLESFDLVIIDANSLRNLGRASRTALESSVKENGLGIFIQPDSNFFRTSKGFGAFNFTSEKNTETRLDDETKLKLSKHAFVFKDEFLLQHIHTKPNTKIISGYKYIGKGRVGTTVLENTYELVLDGHTTAYQQIWSKLITNLSRKETPQIEWGTTSIIAYKDHPFNFEVRTSIPKPIVKTSKEYSISMRSDIDIVNLWKGITYPRDFGWNTQFVEQDTTKVFKYFVADTSSWKSLMLYKTIEENKRRYKKSSKNKILQNHTIRPIPLLGFYILFLLCTGYLWLEPKLLKP</sequence>
<dbReference type="EMBL" id="AQRA01000009">
    <property type="protein sequence ID" value="EZH72247.1"/>
    <property type="molecule type" value="Genomic_DNA"/>
</dbReference>
<keyword evidence="1" id="KW-0812">Transmembrane</keyword>
<feature type="transmembrane region" description="Helical" evidence="1">
    <location>
        <begin position="12"/>
        <end position="29"/>
    </location>
</feature>
<accession>A0A023BQA8</accession>
<keyword evidence="3" id="KW-1185">Reference proteome</keyword>
<dbReference type="RefSeq" id="WP_034245915.1">
    <property type="nucleotide sequence ID" value="NZ_AQRA01000009.1"/>
</dbReference>
<evidence type="ECO:0000313" key="2">
    <source>
        <dbReference type="EMBL" id="EZH72247.1"/>
    </source>
</evidence>
<proteinExistence type="predicted"/>
<dbReference type="STRING" id="1317122.ATO12_25265"/>
<name>A0A023BQA8_9FLAO</name>
<dbReference type="AlphaFoldDB" id="A0A023BQA8"/>
<keyword evidence="1" id="KW-0472">Membrane</keyword>
<dbReference type="Proteomes" id="UP000023541">
    <property type="component" value="Unassembled WGS sequence"/>
</dbReference>
<evidence type="ECO:0000313" key="3">
    <source>
        <dbReference type="Proteomes" id="UP000023541"/>
    </source>
</evidence>
<feature type="transmembrane region" description="Helical" evidence="1">
    <location>
        <begin position="562"/>
        <end position="580"/>
    </location>
</feature>
<dbReference type="eggNOG" id="ENOG502Z7W1">
    <property type="taxonomic scope" value="Bacteria"/>
</dbReference>
<keyword evidence="1" id="KW-1133">Transmembrane helix</keyword>
<evidence type="ECO:0008006" key="4">
    <source>
        <dbReference type="Google" id="ProtNLM"/>
    </source>
</evidence>
<organism evidence="2 3">
    <name type="scientific">Aquimarina atlantica</name>
    <dbReference type="NCBI Taxonomy" id="1317122"/>
    <lineage>
        <taxon>Bacteria</taxon>
        <taxon>Pseudomonadati</taxon>
        <taxon>Bacteroidota</taxon>
        <taxon>Flavobacteriia</taxon>
        <taxon>Flavobacteriales</taxon>
        <taxon>Flavobacteriaceae</taxon>
        <taxon>Aquimarina</taxon>
    </lineage>
</organism>
<reference evidence="2 3" key="1">
    <citation type="submission" date="2014-04" db="EMBL/GenBank/DDBJ databases">
        <title>Aquimarina sp. 22II-S11-z7 Genome Sequencing.</title>
        <authorList>
            <person name="Lai Q."/>
        </authorList>
    </citation>
    <scope>NUCLEOTIDE SEQUENCE [LARGE SCALE GENOMIC DNA]</scope>
    <source>
        <strain evidence="2 3">22II-S11-z7</strain>
    </source>
</reference>
<protein>
    <recommendedName>
        <fullName evidence="4">Aerotolerance regulator N-terminal domain-containing protein</fullName>
    </recommendedName>
</protein>
<gene>
    <name evidence="2" type="ORF">ATO12_25265</name>
</gene>
<feature type="transmembrane region" description="Helical" evidence="1">
    <location>
        <begin position="41"/>
        <end position="59"/>
    </location>
</feature>
<evidence type="ECO:0000256" key="1">
    <source>
        <dbReference type="SAM" id="Phobius"/>
    </source>
</evidence>